<accession>A0A0D9S932</accession>
<evidence type="ECO:0000256" key="1">
    <source>
        <dbReference type="SAM" id="MobiDB-lite"/>
    </source>
</evidence>
<name>A0A0D9S932_CHLSB</name>
<reference evidence="2" key="3">
    <citation type="submission" date="2025-09" db="UniProtKB">
        <authorList>
            <consortium name="Ensembl"/>
        </authorList>
    </citation>
    <scope>IDENTIFICATION</scope>
</reference>
<proteinExistence type="predicted"/>
<reference evidence="2 3" key="1">
    <citation type="submission" date="2014-03" db="EMBL/GenBank/DDBJ databases">
        <authorList>
            <person name="Warren W."/>
            <person name="Wilson R.K."/>
        </authorList>
    </citation>
    <scope>NUCLEOTIDE SEQUENCE</scope>
</reference>
<evidence type="ECO:0000313" key="2">
    <source>
        <dbReference type="Ensembl" id="ENSCSAP00000017371.1"/>
    </source>
</evidence>
<keyword evidence="3" id="KW-1185">Reference proteome</keyword>
<sequence>RSSRGSPSAAGRAEPGSPSLTLDT</sequence>
<dbReference type="AlphaFoldDB" id="A0A0D9S932"/>
<evidence type="ECO:0000313" key="3">
    <source>
        <dbReference type="Proteomes" id="UP000029965"/>
    </source>
</evidence>
<reference evidence="2" key="2">
    <citation type="submission" date="2025-08" db="UniProtKB">
        <authorList>
            <consortium name="Ensembl"/>
        </authorList>
    </citation>
    <scope>IDENTIFICATION</scope>
</reference>
<dbReference type="EMBL" id="AQIB01136207">
    <property type="status" value="NOT_ANNOTATED_CDS"/>
    <property type="molecule type" value="Genomic_DNA"/>
</dbReference>
<organism evidence="2 3">
    <name type="scientific">Chlorocebus sabaeus</name>
    <name type="common">Green monkey</name>
    <name type="synonym">Simia sabaea</name>
    <dbReference type="NCBI Taxonomy" id="60711"/>
    <lineage>
        <taxon>Eukaryota</taxon>
        <taxon>Metazoa</taxon>
        <taxon>Chordata</taxon>
        <taxon>Craniata</taxon>
        <taxon>Vertebrata</taxon>
        <taxon>Euteleostomi</taxon>
        <taxon>Mammalia</taxon>
        <taxon>Eutheria</taxon>
        <taxon>Euarchontoglires</taxon>
        <taxon>Primates</taxon>
        <taxon>Haplorrhini</taxon>
        <taxon>Catarrhini</taxon>
        <taxon>Cercopithecidae</taxon>
        <taxon>Cercopithecinae</taxon>
        <taxon>Chlorocebus</taxon>
    </lineage>
</organism>
<feature type="region of interest" description="Disordered" evidence="1">
    <location>
        <begin position="1"/>
        <end position="24"/>
    </location>
</feature>
<protein>
    <submittedName>
        <fullName evidence="2">Uncharacterized protein</fullName>
    </submittedName>
</protein>
<dbReference type="Ensembl" id="ENSCSAT00000017900.1">
    <property type="protein sequence ID" value="ENSCSAP00000017371.1"/>
    <property type="gene ID" value="ENSCSAG00000000635.1"/>
</dbReference>
<dbReference type="Proteomes" id="UP000029965">
    <property type="component" value="Chromosome 20"/>
</dbReference>
<feature type="compositionally biased region" description="Low complexity" evidence="1">
    <location>
        <begin position="1"/>
        <end position="13"/>
    </location>
</feature>